<keyword evidence="3 7" id="KW-0812">Transmembrane</keyword>
<feature type="transmembrane region" description="Helical" evidence="7">
    <location>
        <begin position="207"/>
        <end position="224"/>
    </location>
</feature>
<reference evidence="9" key="1">
    <citation type="submission" date="2022-11" db="UniProtKB">
        <authorList>
            <consortium name="WormBaseParasite"/>
        </authorList>
    </citation>
    <scope>IDENTIFICATION</scope>
</reference>
<evidence type="ECO:0000313" key="9">
    <source>
        <dbReference type="WBParaSite" id="PSAMB.scaffold7095size8242.g29629.t1"/>
    </source>
</evidence>
<evidence type="ECO:0000256" key="5">
    <source>
        <dbReference type="ARBA" id="ARBA00022989"/>
    </source>
</evidence>
<dbReference type="Proteomes" id="UP000887566">
    <property type="component" value="Unplaced"/>
</dbReference>
<sequence>MALASCMPTIGSVTAGWASLTEAGLFIGVASSMNQLAPVFTMPLSGALCVSALGWPSVYYVHSAVTLVLFLLWAGVYHDKPSNSQLVGGTELKHISEGKAVMLSSRTPLSTANRAGSKFGVPYSRILRTKSIWVIWLSALANIASMYLIILFAPTYINKVLRFSIGQTGLLAAIPTLIQFFVKIFAGHCSDRITCLGDTAKVKICNTIALSGMGSFFVALALIPPSNQRLSLVMLIFSATILGFNVSGFFKSAVLVARHFCPFVMGIIQLIGGLNLLIVPLVVEALTPDNSVEQWRLLFFVHAGMLAFASVLFCFFGSGQPAIWAQNQTVQGDHEQDDVMKLPPPFGDEE</sequence>
<name>A0A914XD10_9BILA</name>
<comment type="subcellular location">
    <subcellularLocation>
        <location evidence="1">Membrane</location>
        <topology evidence="1">Multi-pass membrane protein</topology>
    </subcellularLocation>
</comment>
<feature type="transmembrane region" description="Helical" evidence="7">
    <location>
        <begin position="230"/>
        <end position="250"/>
    </location>
</feature>
<evidence type="ECO:0000256" key="2">
    <source>
        <dbReference type="ARBA" id="ARBA00022448"/>
    </source>
</evidence>
<evidence type="ECO:0000313" key="8">
    <source>
        <dbReference type="Proteomes" id="UP000887566"/>
    </source>
</evidence>
<keyword evidence="4" id="KW-0769">Symport</keyword>
<keyword evidence="2" id="KW-0813">Transport</keyword>
<dbReference type="PANTHER" id="PTHR45757">
    <property type="entry name" value="PROTEIN CBG23364-RELATED"/>
    <property type="match status" value="1"/>
</dbReference>
<evidence type="ECO:0000256" key="7">
    <source>
        <dbReference type="SAM" id="Phobius"/>
    </source>
</evidence>
<dbReference type="FunFam" id="1.20.1250.20:FF:000003">
    <property type="entry name" value="Solute carrier family 17 member 3"/>
    <property type="match status" value="1"/>
</dbReference>
<feature type="transmembrane region" description="Helical" evidence="7">
    <location>
        <begin position="59"/>
        <end position="77"/>
    </location>
</feature>
<dbReference type="Pfam" id="PF07690">
    <property type="entry name" value="MFS_1"/>
    <property type="match status" value="1"/>
</dbReference>
<keyword evidence="5 7" id="KW-1133">Transmembrane helix</keyword>
<feature type="transmembrane region" description="Helical" evidence="7">
    <location>
        <begin position="163"/>
        <end position="186"/>
    </location>
</feature>
<evidence type="ECO:0000256" key="6">
    <source>
        <dbReference type="ARBA" id="ARBA00023136"/>
    </source>
</evidence>
<keyword evidence="6 7" id="KW-0472">Membrane</keyword>
<feature type="transmembrane region" description="Helical" evidence="7">
    <location>
        <begin position="133"/>
        <end position="157"/>
    </location>
</feature>
<organism evidence="8 9">
    <name type="scientific">Plectus sambesii</name>
    <dbReference type="NCBI Taxonomy" id="2011161"/>
    <lineage>
        <taxon>Eukaryota</taxon>
        <taxon>Metazoa</taxon>
        <taxon>Ecdysozoa</taxon>
        <taxon>Nematoda</taxon>
        <taxon>Chromadorea</taxon>
        <taxon>Plectida</taxon>
        <taxon>Plectina</taxon>
        <taxon>Plectoidea</taxon>
        <taxon>Plectidae</taxon>
        <taxon>Plectus</taxon>
    </lineage>
</organism>
<dbReference type="Gene3D" id="1.20.1250.20">
    <property type="entry name" value="MFS general substrate transporter like domains"/>
    <property type="match status" value="2"/>
</dbReference>
<accession>A0A914XD10</accession>
<dbReference type="InterPro" id="IPR011701">
    <property type="entry name" value="MFS"/>
</dbReference>
<dbReference type="WBParaSite" id="PSAMB.scaffold7095size8242.g29629.t1">
    <property type="protein sequence ID" value="PSAMB.scaffold7095size8242.g29629.t1"/>
    <property type="gene ID" value="PSAMB.scaffold7095size8242.g29629"/>
</dbReference>
<dbReference type="SUPFAM" id="SSF103473">
    <property type="entry name" value="MFS general substrate transporter"/>
    <property type="match status" value="1"/>
</dbReference>
<protein>
    <submittedName>
        <fullName evidence="9">Major facilitator superfamily (MFS) profile domain-containing protein</fullName>
    </submittedName>
</protein>
<keyword evidence="8" id="KW-1185">Reference proteome</keyword>
<dbReference type="InterPro" id="IPR036259">
    <property type="entry name" value="MFS_trans_sf"/>
</dbReference>
<feature type="transmembrane region" description="Helical" evidence="7">
    <location>
        <begin position="262"/>
        <end position="283"/>
    </location>
</feature>
<dbReference type="GO" id="GO:0016020">
    <property type="term" value="C:membrane"/>
    <property type="evidence" value="ECO:0007669"/>
    <property type="project" value="UniProtKB-SubCell"/>
</dbReference>
<evidence type="ECO:0000256" key="4">
    <source>
        <dbReference type="ARBA" id="ARBA00022847"/>
    </source>
</evidence>
<dbReference type="GO" id="GO:0015293">
    <property type="term" value="F:symporter activity"/>
    <property type="evidence" value="ECO:0007669"/>
    <property type="project" value="UniProtKB-KW"/>
</dbReference>
<dbReference type="AlphaFoldDB" id="A0A914XD10"/>
<feature type="transmembrane region" description="Helical" evidence="7">
    <location>
        <begin position="295"/>
        <end position="316"/>
    </location>
</feature>
<evidence type="ECO:0000256" key="1">
    <source>
        <dbReference type="ARBA" id="ARBA00004141"/>
    </source>
</evidence>
<proteinExistence type="predicted"/>
<evidence type="ECO:0000256" key="3">
    <source>
        <dbReference type="ARBA" id="ARBA00022692"/>
    </source>
</evidence>